<reference evidence="2" key="1">
    <citation type="journal article" date="2015" name="Nature">
        <title>Complex archaea that bridge the gap between prokaryotes and eukaryotes.</title>
        <authorList>
            <person name="Spang A."/>
            <person name="Saw J.H."/>
            <person name="Jorgensen S.L."/>
            <person name="Zaremba-Niedzwiedzka K."/>
            <person name="Martijn J."/>
            <person name="Lind A.E."/>
            <person name="van Eijk R."/>
            <person name="Schleper C."/>
            <person name="Guy L."/>
            <person name="Ettema T.J."/>
        </authorList>
    </citation>
    <scope>NUCLEOTIDE SEQUENCE</scope>
</reference>
<evidence type="ECO:0008006" key="3">
    <source>
        <dbReference type="Google" id="ProtNLM"/>
    </source>
</evidence>
<name>A0A0F9DQ77_9ZZZZ</name>
<keyword evidence="1" id="KW-0472">Membrane</keyword>
<evidence type="ECO:0000256" key="1">
    <source>
        <dbReference type="SAM" id="Phobius"/>
    </source>
</evidence>
<dbReference type="EMBL" id="LAZR01030661">
    <property type="protein sequence ID" value="KKL55936.1"/>
    <property type="molecule type" value="Genomic_DNA"/>
</dbReference>
<feature type="transmembrane region" description="Helical" evidence="1">
    <location>
        <begin position="118"/>
        <end position="137"/>
    </location>
</feature>
<keyword evidence="1" id="KW-0812">Transmembrane</keyword>
<evidence type="ECO:0000313" key="2">
    <source>
        <dbReference type="EMBL" id="KKL55936.1"/>
    </source>
</evidence>
<dbReference type="Pfam" id="PF11351">
    <property type="entry name" value="GTA_holin_3TM"/>
    <property type="match status" value="1"/>
</dbReference>
<accession>A0A0F9DQ77</accession>
<keyword evidence="1" id="KW-1133">Transmembrane helix</keyword>
<proteinExistence type="predicted"/>
<dbReference type="InterPro" id="IPR021497">
    <property type="entry name" value="GTA_holin_3TM"/>
</dbReference>
<gene>
    <name evidence="2" type="ORF">LCGC14_2250420</name>
</gene>
<protein>
    <recommendedName>
        <fullName evidence="3">Holin of 3TMs, for gene-transfer release</fullName>
    </recommendedName>
</protein>
<comment type="caution">
    <text evidence="2">The sequence shown here is derived from an EMBL/GenBank/DDBJ whole genome shotgun (WGS) entry which is preliminary data.</text>
</comment>
<feature type="transmembrane region" description="Helical" evidence="1">
    <location>
        <begin position="86"/>
        <end position="106"/>
    </location>
</feature>
<organism evidence="2">
    <name type="scientific">marine sediment metagenome</name>
    <dbReference type="NCBI Taxonomy" id="412755"/>
    <lineage>
        <taxon>unclassified sequences</taxon>
        <taxon>metagenomes</taxon>
        <taxon>ecological metagenomes</taxon>
    </lineage>
</organism>
<dbReference type="AlphaFoldDB" id="A0A0F9DQ77"/>
<sequence length="156" mass="17043">MSIFKTIINAVTSPLGLAKEIAGVATKLFGSPEKQREFELAAAEMIQARDSEIEETLRAEMQAKERVMVAELQQGDTFTKRARPSLVYVGLLLAFLEVVVRVVLVVQGKSMPEGLTTVVPPQFWVAWTGVTGTWVIGRSVERRGIKNKIVSAITGG</sequence>